<proteinExistence type="predicted"/>
<accession>A0ABM6RPN7</accession>
<sequence>MAAFICRTNEPNCVSVEKLNYAAVSYNIALFINRQAFIEWSGLICGKEKNAISKRNRAQKFGAPEGT</sequence>
<keyword evidence="2" id="KW-1185">Reference proteome</keyword>
<evidence type="ECO:0000313" key="2">
    <source>
        <dbReference type="Proteomes" id="UP000325292"/>
    </source>
</evidence>
<reference evidence="1 2" key="1">
    <citation type="journal article" date="2019" name="Sci. Rep.">
        <title>Sulfobacillus thermotolerans: new insights into resistance and metabolic capacities of acidophilic chemolithotrophs.</title>
        <authorList>
            <person name="Panyushkina A.E."/>
            <person name="Babenko V.V."/>
            <person name="Nikitina A.S."/>
            <person name="Selezneva O.V."/>
            <person name="Tsaplina I.A."/>
            <person name="Letarova M.A."/>
            <person name="Kostryukova E.S."/>
            <person name="Letarov A.V."/>
        </authorList>
    </citation>
    <scope>NUCLEOTIDE SEQUENCE [LARGE SCALE GENOMIC DNA]</scope>
    <source>
        <strain evidence="1 2">Kr1</strain>
    </source>
</reference>
<dbReference type="Proteomes" id="UP000325292">
    <property type="component" value="Chromosome"/>
</dbReference>
<name>A0ABM6RPN7_9FIRM</name>
<protein>
    <recommendedName>
        <fullName evidence="3">Transposase</fullName>
    </recommendedName>
</protein>
<dbReference type="EMBL" id="CP019454">
    <property type="protein sequence ID" value="AUW93364.1"/>
    <property type="molecule type" value="Genomic_DNA"/>
</dbReference>
<evidence type="ECO:0000313" key="1">
    <source>
        <dbReference type="EMBL" id="AUW93364.1"/>
    </source>
</evidence>
<gene>
    <name evidence="1" type="ORF">BXT84_04850</name>
</gene>
<organism evidence="1 2">
    <name type="scientific">Sulfobacillus thermotolerans</name>
    <dbReference type="NCBI Taxonomy" id="338644"/>
    <lineage>
        <taxon>Bacteria</taxon>
        <taxon>Bacillati</taxon>
        <taxon>Bacillota</taxon>
        <taxon>Clostridia</taxon>
        <taxon>Eubacteriales</taxon>
        <taxon>Clostridiales Family XVII. Incertae Sedis</taxon>
        <taxon>Sulfobacillus</taxon>
    </lineage>
</organism>
<evidence type="ECO:0008006" key="3">
    <source>
        <dbReference type="Google" id="ProtNLM"/>
    </source>
</evidence>